<dbReference type="Gene3D" id="3.10.450.50">
    <property type="match status" value="3"/>
</dbReference>
<name>A0ABW1KZN8_9PROT</name>
<dbReference type="SUPFAM" id="SSF54427">
    <property type="entry name" value="NTF2-like"/>
    <property type="match status" value="3"/>
</dbReference>
<evidence type="ECO:0000313" key="3">
    <source>
        <dbReference type="EMBL" id="MFC6035898.1"/>
    </source>
</evidence>
<feature type="signal peptide" evidence="1">
    <location>
        <begin position="1"/>
        <end position="30"/>
    </location>
</feature>
<dbReference type="Pfam" id="PF13577">
    <property type="entry name" value="SnoaL_4"/>
    <property type="match status" value="3"/>
</dbReference>
<reference evidence="3 4" key="1">
    <citation type="submission" date="2024-09" db="EMBL/GenBank/DDBJ databases">
        <authorList>
            <person name="Zhang Z.-H."/>
        </authorList>
    </citation>
    <scope>NUCLEOTIDE SEQUENCE [LARGE SCALE GENOMIC DNA]</scope>
    <source>
        <strain evidence="3 4">HHTR114</strain>
    </source>
</reference>
<feature type="domain" description="SnoaL-like" evidence="2">
    <location>
        <begin position="61"/>
        <end position="185"/>
    </location>
</feature>
<dbReference type="InterPro" id="IPR037401">
    <property type="entry name" value="SnoaL-like"/>
</dbReference>
<accession>A0ABW1KZN8</accession>
<evidence type="ECO:0000313" key="4">
    <source>
        <dbReference type="Proteomes" id="UP001596116"/>
    </source>
</evidence>
<gene>
    <name evidence="3" type="ORF">ACFMB1_10105</name>
</gene>
<dbReference type="RefSeq" id="WP_379882881.1">
    <property type="nucleotide sequence ID" value="NZ_JBHPON010000002.1"/>
</dbReference>
<dbReference type="CDD" id="cd00531">
    <property type="entry name" value="NTF2_like"/>
    <property type="match status" value="2"/>
</dbReference>
<keyword evidence="4" id="KW-1185">Reference proteome</keyword>
<keyword evidence="1" id="KW-0732">Signal</keyword>
<feature type="chain" id="PRO_5046753572" evidence="1">
    <location>
        <begin position="31"/>
        <end position="666"/>
    </location>
</feature>
<feature type="domain" description="SnoaL-like" evidence="2">
    <location>
        <begin position="249"/>
        <end position="374"/>
    </location>
</feature>
<dbReference type="PROSITE" id="PS51257">
    <property type="entry name" value="PROKAR_LIPOPROTEIN"/>
    <property type="match status" value="1"/>
</dbReference>
<evidence type="ECO:0000259" key="2">
    <source>
        <dbReference type="Pfam" id="PF13577"/>
    </source>
</evidence>
<dbReference type="EMBL" id="JBHPON010000002">
    <property type="protein sequence ID" value="MFC6035898.1"/>
    <property type="molecule type" value="Genomic_DNA"/>
</dbReference>
<evidence type="ECO:0000256" key="1">
    <source>
        <dbReference type="SAM" id="SignalP"/>
    </source>
</evidence>
<sequence>MKRFNFSPLLAGLIVAMCVVLGACSREAPASVNAADDAAWNKEDLARAARLVADAKNAQSLRDVKRLQHAYAHYAEAGDWKAMAALFSKNGRYVEPGVEISGADALYARFRDEMGGGDDRLAPDRLNVRLILSPVVTLSDDGKVAIGRWHEVAMTGRYGEEANWAGGIYENDYVLEGGVWKIATLHYYPQYAGPYDKGWRNVADEVPLTPYHYTPASAGAPAPAVTDAPALSRDQAAAQIAKANAIADALLDESAVQNLQAAYGYYVDRKMWDDVADLFAEDASFDVAGEGAYESREAIRNRFLALGEAGLKQGELNDHLQLDPVITLAENGTASARGFELQMTGQHGGASAWAFGIFENTYVKQDGVWKIQSVKLYPRFAADYDTGWARDLLPAHGAAMEDAKASSLAGAEYPEQPSPAISFADHVTRDANPSAPTSFDDLARKIDTAKAYDAAENISTAYGYYIDEFRWDDTADLFSEDGWKELSYIGAYYGRERVRGSLFSRYGDSGRRPTFLAIHQKTQPFVTVAPDGKSAQIRLRLFQFNSQLDGDGSYISGIYENQVKLEDGVWKIAGMDLDYIFLASYTGGWAAVEEGSAMRFAPTPESVAKYPPDGPLRGVTFAPYPEIAPMGFHFDNPVSGRAPALKLNWSISSRHDDDGDSATERK</sequence>
<dbReference type="InterPro" id="IPR032710">
    <property type="entry name" value="NTF2-like_dom_sf"/>
</dbReference>
<organism evidence="3 4">
    <name type="scientific">Hyphococcus aureus</name>
    <dbReference type="NCBI Taxonomy" id="2666033"/>
    <lineage>
        <taxon>Bacteria</taxon>
        <taxon>Pseudomonadati</taxon>
        <taxon>Pseudomonadota</taxon>
        <taxon>Alphaproteobacteria</taxon>
        <taxon>Parvularculales</taxon>
        <taxon>Parvularculaceae</taxon>
        <taxon>Hyphococcus</taxon>
    </lineage>
</organism>
<feature type="domain" description="SnoaL-like" evidence="2">
    <location>
        <begin position="449"/>
        <end position="575"/>
    </location>
</feature>
<comment type="caution">
    <text evidence="3">The sequence shown here is derived from an EMBL/GenBank/DDBJ whole genome shotgun (WGS) entry which is preliminary data.</text>
</comment>
<protein>
    <submittedName>
        <fullName evidence="3">Nuclear transport factor 2 family protein</fullName>
    </submittedName>
</protein>
<dbReference type="Proteomes" id="UP001596116">
    <property type="component" value="Unassembled WGS sequence"/>
</dbReference>
<proteinExistence type="predicted"/>